<evidence type="ECO:0000313" key="2">
    <source>
        <dbReference type="Proteomes" id="UP001141259"/>
    </source>
</evidence>
<gene>
    <name evidence="1" type="ORF">NZH93_19320</name>
</gene>
<accession>A0A9X2VPF0</accession>
<dbReference type="Proteomes" id="UP001141259">
    <property type="component" value="Unassembled WGS sequence"/>
</dbReference>
<dbReference type="RefSeq" id="WP_259624506.1">
    <property type="nucleotide sequence ID" value="NZ_JANYMP010000008.1"/>
</dbReference>
<dbReference type="EMBL" id="JANYMP010000008">
    <property type="protein sequence ID" value="MCS7479018.1"/>
    <property type="molecule type" value="Genomic_DNA"/>
</dbReference>
<sequence length="290" mass="28133">MSSNTLHEFVLGLLSDPTALADFQNDAEGVLGAAGLGDISALDVQEVLPLVLDYVPAGSLPALDGSVLDDLPLDIDVDGPAAAISQLHAVTQLVGVSTTDVNLAATGAIAADENGLEAFTGLSAWGLADASGAADITLPGDFSAVNDVTGSLDGTLDTAHGQVDDLADSATGALHGATATAGGVTGSLLPGTEGLTSSVFGSVDTLHGVVDGVTGGLTEGVNLGNTLDLGGLDDVAFTASAPLGADTLGSVGGDLASATGLGGVVSNVTDTVHDAHLPGGDLLGVTDLLF</sequence>
<protein>
    <submittedName>
        <fullName evidence="1">IniB N-terminal domain-containing protein</fullName>
    </submittedName>
</protein>
<dbReference type="AlphaFoldDB" id="A0A9X2VPF0"/>
<dbReference type="NCBIfam" id="NF038175">
    <property type="entry name" value="IniB_NTERM"/>
    <property type="match status" value="1"/>
</dbReference>
<keyword evidence="2" id="KW-1185">Reference proteome</keyword>
<dbReference type="InterPro" id="IPR049709">
    <property type="entry name" value="IniB-like_N"/>
</dbReference>
<proteinExistence type="predicted"/>
<name>A0A9X2VPF0_9PSEU</name>
<evidence type="ECO:0000313" key="1">
    <source>
        <dbReference type="EMBL" id="MCS7479018.1"/>
    </source>
</evidence>
<comment type="caution">
    <text evidence="1">The sequence shown here is derived from an EMBL/GenBank/DDBJ whole genome shotgun (WGS) entry which is preliminary data.</text>
</comment>
<organism evidence="1 2">
    <name type="scientific">Umezawaea endophytica</name>
    <dbReference type="NCBI Taxonomy" id="1654476"/>
    <lineage>
        <taxon>Bacteria</taxon>
        <taxon>Bacillati</taxon>
        <taxon>Actinomycetota</taxon>
        <taxon>Actinomycetes</taxon>
        <taxon>Pseudonocardiales</taxon>
        <taxon>Pseudonocardiaceae</taxon>
        <taxon>Umezawaea</taxon>
    </lineage>
</organism>
<reference evidence="1" key="1">
    <citation type="submission" date="2022-08" db="EMBL/GenBank/DDBJ databases">
        <authorList>
            <person name="Tistechok S."/>
            <person name="Samborskyy M."/>
            <person name="Roman I."/>
        </authorList>
    </citation>
    <scope>NUCLEOTIDE SEQUENCE</scope>
    <source>
        <strain evidence="1">DSM 103496</strain>
    </source>
</reference>